<dbReference type="Proteomes" id="UP000824120">
    <property type="component" value="Chromosome 4"/>
</dbReference>
<dbReference type="AlphaFoldDB" id="A0A9J5ZIR2"/>
<accession>A0A9J5ZIR2</accession>
<comment type="caution">
    <text evidence="1">The sequence shown here is derived from an EMBL/GenBank/DDBJ whole genome shotgun (WGS) entry which is preliminary data.</text>
</comment>
<keyword evidence="2" id="KW-1185">Reference proteome</keyword>
<sequence>MKVILGLDSERLTKWLNNNAKTPWKIQHTINELRNTAGQLEFFRLLTKNAKYKIPFEELNYDLTLKNVEDLCLLQLVHYLHQQVKQGLQAHTKLQVSELQFLRWKKGKMTHINQTTPNLQKDRSMMNQMSTHKANKDIVPELAPCTIIQSFAARLRQNQAKSDILIDLATPIITTKQVLPAGAITTHTNQQPNQEKANEI</sequence>
<gene>
    <name evidence="1" type="ORF">H5410_022079</name>
</gene>
<organism evidence="1 2">
    <name type="scientific">Solanum commersonii</name>
    <name type="common">Commerson's wild potato</name>
    <name type="synonym">Commerson's nightshade</name>
    <dbReference type="NCBI Taxonomy" id="4109"/>
    <lineage>
        <taxon>Eukaryota</taxon>
        <taxon>Viridiplantae</taxon>
        <taxon>Streptophyta</taxon>
        <taxon>Embryophyta</taxon>
        <taxon>Tracheophyta</taxon>
        <taxon>Spermatophyta</taxon>
        <taxon>Magnoliopsida</taxon>
        <taxon>eudicotyledons</taxon>
        <taxon>Gunneridae</taxon>
        <taxon>Pentapetalae</taxon>
        <taxon>asterids</taxon>
        <taxon>lamiids</taxon>
        <taxon>Solanales</taxon>
        <taxon>Solanaceae</taxon>
        <taxon>Solanoideae</taxon>
        <taxon>Solaneae</taxon>
        <taxon>Solanum</taxon>
    </lineage>
</organism>
<evidence type="ECO:0000313" key="2">
    <source>
        <dbReference type="Proteomes" id="UP000824120"/>
    </source>
</evidence>
<protein>
    <submittedName>
        <fullName evidence="1">Uncharacterized protein</fullName>
    </submittedName>
</protein>
<dbReference type="EMBL" id="JACXVP010000004">
    <property type="protein sequence ID" value="KAG5610798.1"/>
    <property type="molecule type" value="Genomic_DNA"/>
</dbReference>
<evidence type="ECO:0000313" key="1">
    <source>
        <dbReference type="EMBL" id="KAG5610798.1"/>
    </source>
</evidence>
<proteinExistence type="predicted"/>
<name>A0A9J5ZIR2_SOLCO</name>
<reference evidence="1 2" key="1">
    <citation type="submission" date="2020-09" db="EMBL/GenBank/DDBJ databases">
        <title>De no assembly of potato wild relative species, Solanum commersonii.</title>
        <authorList>
            <person name="Cho K."/>
        </authorList>
    </citation>
    <scope>NUCLEOTIDE SEQUENCE [LARGE SCALE GENOMIC DNA]</scope>
    <source>
        <strain evidence="1">LZ3.2</strain>
        <tissue evidence="1">Leaf</tissue>
    </source>
</reference>